<dbReference type="Proteomes" id="UP001652642">
    <property type="component" value="Chromosome 8"/>
</dbReference>
<comment type="similarity">
    <text evidence="2">Belongs to the ITPRIP family.</text>
</comment>
<evidence type="ECO:0000256" key="8">
    <source>
        <dbReference type="SAM" id="SignalP"/>
    </source>
</evidence>
<reference evidence="11" key="1">
    <citation type="submission" date="2025-08" db="UniProtKB">
        <authorList>
            <consortium name="RefSeq"/>
        </authorList>
    </citation>
    <scope>IDENTIFICATION</scope>
</reference>
<dbReference type="InterPro" id="IPR026250">
    <property type="entry name" value="ITPRIP-like"/>
</dbReference>
<accession>A0ABM5EQ82</accession>
<dbReference type="Gene3D" id="1.10.1410.40">
    <property type="match status" value="1"/>
</dbReference>
<dbReference type="Gene3D" id="3.30.460.90">
    <property type="match status" value="1"/>
</dbReference>
<dbReference type="SMART" id="SM01265">
    <property type="entry name" value="Mab-21"/>
    <property type="match status" value="1"/>
</dbReference>
<keyword evidence="4 8" id="KW-0732">Signal</keyword>
<evidence type="ECO:0000256" key="2">
    <source>
        <dbReference type="ARBA" id="ARBA00005554"/>
    </source>
</evidence>
<dbReference type="PRINTS" id="PR02107">
    <property type="entry name" value="INOS145TPRIP"/>
</dbReference>
<dbReference type="PANTHER" id="PTHR10656:SF40">
    <property type="entry name" value="INOSITOL 1,4,5-TRISPHOSPHATE RECEPTOR-INTERACTING PROTEIN-LIKE 1"/>
    <property type="match status" value="1"/>
</dbReference>
<keyword evidence="10" id="KW-1185">Reference proteome</keyword>
<dbReference type="PANTHER" id="PTHR10656">
    <property type="entry name" value="CELL FATE DETERMINING PROTEIN MAB21-RELATED"/>
    <property type="match status" value="1"/>
</dbReference>
<feature type="signal peptide" evidence="8">
    <location>
        <begin position="1"/>
        <end position="22"/>
    </location>
</feature>
<feature type="chain" id="PRO_5047085969" evidence="8">
    <location>
        <begin position="23"/>
        <end position="516"/>
    </location>
</feature>
<dbReference type="InterPro" id="IPR024810">
    <property type="entry name" value="MAB21L/cGLR"/>
</dbReference>
<dbReference type="InterPro" id="IPR046906">
    <property type="entry name" value="Mab-21_HhH/H2TH-like"/>
</dbReference>
<feature type="region of interest" description="Disordered" evidence="7">
    <location>
        <begin position="102"/>
        <end position="132"/>
    </location>
</feature>
<evidence type="ECO:0000256" key="7">
    <source>
        <dbReference type="SAM" id="MobiDB-lite"/>
    </source>
</evidence>
<evidence type="ECO:0000256" key="1">
    <source>
        <dbReference type="ARBA" id="ARBA00004479"/>
    </source>
</evidence>
<dbReference type="GeneID" id="110072618"/>
<feature type="domain" description="Mab-21-like HhH/H2TH-like" evidence="9">
    <location>
        <begin position="385"/>
        <end position="463"/>
    </location>
</feature>
<evidence type="ECO:0000313" key="10">
    <source>
        <dbReference type="Proteomes" id="UP001652642"/>
    </source>
</evidence>
<dbReference type="RefSeq" id="XP_072835316.1">
    <property type="nucleotide sequence ID" value="XM_072979215.1"/>
</dbReference>
<dbReference type="Pfam" id="PF20266">
    <property type="entry name" value="Mab-21_C"/>
    <property type="match status" value="1"/>
</dbReference>
<protein>
    <submittedName>
        <fullName evidence="11">Inositol 1,4,5-trisphosphate receptor-interacting protein-like 1</fullName>
    </submittedName>
</protein>
<evidence type="ECO:0000256" key="4">
    <source>
        <dbReference type="ARBA" id="ARBA00022729"/>
    </source>
</evidence>
<feature type="compositionally biased region" description="Acidic residues" evidence="7">
    <location>
        <begin position="119"/>
        <end position="131"/>
    </location>
</feature>
<gene>
    <name evidence="11" type="primary">ITPRIPL1</name>
</gene>
<comment type="subcellular location">
    <subcellularLocation>
        <location evidence="1">Membrane</location>
        <topology evidence="1">Single-pass type I membrane protein</topology>
    </subcellularLocation>
</comment>
<organism evidence="10 11">
    <name type="scientific">Pogona vitticeps</name>
    <name type="common">central bearded dragon</name>
    <dbReference type="NCBI Taxonomy" id="103695"/>
    <lineage>
        <taxon>Eukaryota</taxon>
        <taxon>Metazoa</taxon>
        <taxon>Chordata</taxon>
        <taxon>Craniata</taxon>
        <taxon>Vertebrata</taxon>
        <taxon>Euteleostomi</taxon>
        <taxon>Lepidosauria</taxon>
        <taxon>Squamata</taxon>
        <taxon>Bifurcata</taxon>
        <taxon>Unidentata</taxon>
        <taxon>Episquamata</taxon>
        <taxon>Toxicofera</taxon>
        <taxon>Iguania</taxon>
        <taxon>Acrodonta</taxon>
        <taxon>Agamidae</taxon>
        <taxon>Amphibolurinae</taxon>
        <taxon>Pogona</taxon>
    </lineage>
</organism>
<keyword evidence="6" id="KW-0472">Membrane</keyword>
<sequence>MALGPLIFLAVLALVHHPLMVSDDTDPATVDRLQEHEHRMKQEMGRLQVEYDQKEWSWDPRQSWEHWTSSDLPAEDGTWDGWHYVALIILILFGYSQYSVEKEPSDDSSTDSSGSTITTEEENDDDDEAEPDIYGSNRLMLERFYNRHVKMETGDLNSTCDFVTSFVDRLLEACRRALPDQNALPLLENCIGVGSAFEGWHTQLSKTYTVLVPVLPPRGRSFQIETSDPEGTLSRHGRILVKMECTCKRERLLGDVVCLLHHPKRQPSDGTQVLCTGSLLDAEKTIHWFQELVAKAWNEIYQSYSLDLVSQPSNTACRLKLGFRSGKSISIDIILGVQQGDSSVFLVTQGGEMDRTPSIIWREIFAVQELLFFEWVRRRLPEDSCHLKCLQLLTYFRESRSSERKPVLTDYHFKTSLMHLLLLRSPSAWEPENFGPALRDILSYLHTALQRKHLPHFMIGNHSLPIRIPLPRDLRSAAPRNLFEPLAADPGLHAEALKEFAEVAECVEDLWSKREE</sequence>
<name>A0ABM5EQ82_9SAUR</name>
<evidence type="ECO:0000313" key="11">
    <source>
        <dbReference type="RefSeq" id="XP_072835316.1"/>
    </source>
</evidence>
<keyword evidence="5" id="KW-1133">Transmembrane helix</keyword>
<proteinExistence type="inferred from homology"/>
<evidence type="ECO:0000256" key="5">
    <source>
        <dbReference type="ARBA" id="ARBA00022989"/>
    </source>
</evidence>
<keyword evidence="3" id="KW-0812">Transmembrane</keyword>
<evidence type="ECO:0000256" key="6">
    <source>
        <dbReference type="ARBA" id="ARBA00023136"/>
    </source>
</evidence>
<evidence type="ECO:0000256" key="3">
    <source>
        <dbReference type="ARBA" id="ARBA00022692"/>
    </source>
</evidence>
<evidence type="ECO:0000259" key="9">
    <source>
        <dbReference type="Pfam" id="PF20266"/>
    </source>
</evidence>